<dbReference type="SUPFAM" id="SSF54523">
    <property type="entry name" value="Pili subunits"/>
    <property type="match status" value="1"/>
</dbReference>
<keyword evidence="1" id="KW-0472">Membrane</keyword>
<organism evidence="2 3">
    <name type="scientific">Pseudoduganella violacea</name>
    <dbReference type="NCBI Taxonomy" id="1715466"/>
    <lineage>
        <taxon>Bacteria</taxon>
        <taxon>Pseudomonadati</taxon>
        <taxon>Pseudomonadota</taxon>
        <taxon>Betaproteobacteria</taxon>
        <taxon>Burkholderiales</taxon>
        <taxon>Oxalobacteraceae</taxon>
        <taxon>Telluria group</taxon>
        <taxon>Pseudoduganella</taxon>
    </lineage>
</organism>
<proteinExistence type="predicted"/>
<reference evidence="2 3" key="1">
    <citation type="submission" date="2020-08" db="EMBL/GenBank/DDBJ databases">
        <title>Genomic Encyclopedia of Type Strains, Phase III (KMG-III): the genomes of soil and plant-associated and newly described type strains.</title>
        <authorList>
            <person name="Whitman W."/>
        </authorList>
    </citation>
    <scope>NUCLEOTIDE SEQUENCE [LARGE SCALE GENOMIC DNA]</scope>
    <source>
        <strain evidence="2 3">CECT 8897</strain>
    </source>
</reference>
<dbReference type="EMBL" id="JACHXD010000014">
    <property type="protein sequence ID" value="MBB3121239.1"/>
    <property type="molecule type" value="Genomic_DNA"/>
</dbReference>
<evidence type="ECO:0000313" key="3">
    <source>
        <dbReference type="Proteomes" id="UP000541535"/>
    </source>
</evidence>
<gene>
    <name evidence="2" type="ORF">FHS03_004315</name>
</gene>
<dbReference type="InterPro" id="IPR045584">
    <property type="entry name" value="Pilin-like"/>
</dbReference>
<dbReference type="AlphaFoldDB" id="A0A7W5BDQ0"/>
<sequence>MTLVELIVAMVIIGVCLASLLSVFSRTSRASTDPMVIKQMTAIAEGMMEEIQRMPFAAASNNGLPSNACARDNYNNLEDYNQYQNKPCDVMGTAIPGLDAYQVNVAVVKVVAGPMLLATAGDSFEITIKVSRGTDSFTLRGWRTNFGKFQP</sequence>
<accession>A0A7W5BDQ0</accession>
<keyword evidence="1" id="KW-0812">Transmembrane</keyword>
<keyword evidence="1" id="KW-1133">Transmembrane helix</keyword>
<protein>
    <submittedName>
        <fullName evidence="2">MSHA pilin protein MshD</fullName>
    </submittedName>
</protein>
<feature type="transmembrane region" description="Helical" evidence="1">
    <location>
        <begin position="6"/>
        <end position="25"/>
    </location>
</feature>
<keyword evidence="3" id="KW-1185">Reference proteome</keyword>
<dbReference type="Proteomes" id="UP000541535">
    <property type="component" value="Unassembled WGS sequence"/>
</dbReference>
<evidence type="ECO:0000256" key="1">
    <source>
        <dbReference type="SAM" id="Phobius"/>
    </source>
</evidence>
<name>A0A7W5BDQ0_9BURK</name>
<evidence type="ECO:0000313" key="2">
    <source>
        <dbReference type="EMBL" id="MBB3121239.1"/>
    </source>
</evidence>
<comment type="caution">
    <text evidence="2">The sequence shown here is derived from an EMBL/GenBank/DDBJ whole genome shotgun (WGS) entry which is preliminary data.</text>
</comment>